<keyword evidence="6" id="KW-1133">Transmembrane helix</keyword>
<comment type="subcellular location">
    <subcellularLocation>
        <location evidence="1">Membrane</location>
        <topology evidence="1">Single-pass membrane protein</topology>
    </subcellularLocation>
</comment>
<evidence type="ECO:0000256" key="6">
    <source>
        <dbReference type="ARBA" id="ARBA00022989"/>
    </source>
</evidence>
<evidence type="ECO:0000256" key="3">
    <source>
        <dbReference type="ARBA" id="ARBA00022676"/>
    </source>
</evidence>
<evidence type="ECO:0000313" key="9">
    <source>
        <dbReference type="EMBL" id="KAK6620211.1"/>
    </source>
</evidence>
<evidence type="ECO:0000256" key="1">
    <source>
        <dbReference type="ARBA" id="ARBA00004167"/>
    </source>
</evidence>
<proteinExistence type="inferred from homology"/>
<keyword evidence="10" id="KW-1185">Reference proteome</keyword>
<dbReference type="EC" id="2.4.1.-" evidence="8"/>
<evidence type="ECO:0000256" key="8">
    <source>
        <dbReference type="RuleBase" id="RU366017"/>
    </source>
</evidence>
<dbReference type="Proteomes" id="UP001359485">
    <property type="component" value="Unassembled WGS sequence"/>
</dbReference>
<evidence type="ECO:0000256" key="5">
    <source>
        <dbReference type="ARBA" id="ARBA00022692"/>
    </source>
</evidence>
<keyword evidence="3 8" id="KW-0328">Glycosyltransferase</keyword>
<accession>A0ABR1AKB7</accession>
<keyword evidence="5" id="KW-0812">Transmembrane</keyword>
<dbReference type="InterPro" id="IPR008166">
    <property type="entry name" value="Glyco_transf_92"/>
</dbReference>
<dbReference type="PANTHER" id="PTHR21461:SF69">
    <property type="entry name" value="GLYCOSYLTRANSFERASE FAMILY 92 PROTEIN"/>
    <property type="match status" value="1"/>
</dbReference>
<keyword evidence="7" id="KW-0472">Membrane</keyword>
<comment type="similarity">
    <text evidence="2 8">Belongs to the glycosyltransferase 92 family.</text>
</comment>
<dbReference type="PANTHER" id="PTHR21461">
    <property type="entry name" value="GLYCOSYLTRANSFERASE FAMILY 92 PROTEIN"/>
    <property type="match status" value="1"/>
</dbReference>
<evidence type="ECO:0000313" key="10">
    <source>
        <dbReference type="Proteomes" id="UP001359485"/>
    </source>
</evidence>
<protein>
    <recommendedName>
        <fullName evidence="8">Glycosyltransferase family 92 protein</fullName>
        <ecNumber evidence="8">2.4.1.-</ecNumber>
    </recommendedName>
</protein>
<dbReference type="Pfam" id="PF01697">
    <property type="entry name" value="Glyco_transf_92"/>
    <property type="match status" value="1"/>
</dbReference>
<evidence type="ECO:0000256" key="4">
    <source>
        <dbReference type="ARBA" id="ARBA00022679"/>
    </source>
</evidence>
<dbReference type="EMBL" id="JAWJWF010000048">
    <property type="protein sequence ID" value="KAK6620211.1"/>
    <property type="molecule type" value="Genomic_DNA"/>
</dbReference>
<keyword evidence="4 8" id="KW-0808">Transferase</keyword>
<gene>
    <name evidence="9" type="ORF">RUM44_006612</name>
</gene>
<name>A0ABR1AKB7_POLSC</name>
<evidence type="ECO:0000256" key="7">
    <source>
        <dbReference type="ARBA" id="ARBA00023136"/>
    </source>
</evidence>
<comment type="caution">
    <text evidence="9">The sequence shown here is derived from an EMBL/GenBank/DDBJ whole genome shotgun (WGS) entry which is preliminary data.</text>
</comment>
<evidence type="ECO:0000256" key="2">
    <source>
        <dbReference type="ARBA" id="ARBA00007647"/>
    </source>
</evidence>
<organism evidence="9 10">
    <name type="scientific">Polyplax serrata</name>
    <name type="common">Common mouse louse</name>
    <dbReference type="NCBI Taxonomy" id="468196"/>
    <lineage>
        <taxon>Eukaryota</taxon>
        <taxon>Metazoa</taxon>
        <taxon>Ecdysozoa</taxon>
        <taxon>Arthropoda</taxon>
        <taxon>Hexapoda</taxon>
        <taxon>Insecta</taxon>
        <taxon>Pterygota</taxon>
        <taxon>Neoptera</taxon>
        <taxon>Paraneoptera</taxon>
        <taxon>Psocodea</taxon>
        <taxon>Troctomorpha</taxon>
        <taxon>Phthiraptera</taxon>
        <taxon>Anoplura</taxon>
        <taxon>Polyplacidae</taxon>
        <taxon>Polyplax</taxon>
    </lineage>
</organism>
<reference evidence="9 10" key="1">
    <citation type="submission" date="2023-09" db="EMBL/GenBank/DDBJ databases">
        <title>Genomes of two closely related lineages of the louse Polyplax serrata with different host specificities.</title>
        <authorList>
            <person name="Martinu J."/>
            <person name="Tarabai H."/>
            <person name="Stefka J."/>
            <person name="Hypsa V."/>
        </authorList>
    </citation>
    <scope>NUCLEOTIDE SEQUENCE [LARGE SCALE GENOMIC DNA]</scope>
    <source>
        <strain evidence="9">98ZLc_SE</strain>
    </source>
</reference>
<sequence length="388" mass="44323">MKNGCELRYDGLENSTFVSQKAVVREIWSTSWGTGGKNCEETYPVLISCLVPPGTRSPAWVSFVDKECRGNGAFLRVLTPSSTPVKNNFVICVKSLHFTNLNPKTFLEWTEINHRLGADKIVVYTSDPEQERAIPESRILDRKRFETPPEVNCSQRNFEDSTWHRRKLEIIAYNDCFYRYLNRTKFVIPLDVDEIIVPKTGNGWIDAFRVSFPTGSDAFAPDNFASFSVRNAYFFSDYPETAIFRGFKLPFLRDRNVPVKLVNSLARRKNGQSGGSGSGSPFSRTLRSYRLSPRSDSVKSFVQVSKTLSVFNHFTFHVLDDAVGRQYILPETTFQLNHYRNSCDPVLIEGCDEFLSQVTYDDSLERFRTSGNGQVISHNETVRSQFLR</sequence>